<accession>A0A919NRZ8</accession>
<evidence type="ECO:0000313" key="1">
    <source>
        <dbReference type="EMBL" id="GIF24010.1"/>
    </source>
</evidence>
<sequence>MADEVDQELWAAVVAAQQQLARARAEFHRHAQSRPEILAGALRGSSWERGAALSFLETLPDDVPELLDVLIDNAMAPGWALAARRAIAAGRPEAISPLIKKASAERSLNADAEDCRRLAELLEHLGESDCLADLLQAAGRQGDPEYLEIVEDFRSAETSSDRRARP</sequence>
<dbReference type="RefSeq" id="WP_203811876.1">
    <property type="nucleotide sequence ID" value="NZ_BOMY01000042.1"/>
</dbReference>
<dbReference type="EMBL" id="BOMY01000042">
    <property type="protein sequence ID" value="GIF24010.1"/>
    <property type="molecule type" value="Genomic_DNA"/>
</dbReference>
<comment type="caution">
    <text evidence="1">The sequence shown here is derived from an EMBL/GenBank/DDBJ whole genome shotgun (WGS) entry which is preliminary data.</text>
</comment>
<evidence type="ECO:0000313" key="2">
    <source>
        <dbReference type="Proteomes" id="UP000623608"/>
    </source>
</evidence>
<dbReference type="Proteomes" id="UP000623608">
    <property type="component" value="Unassembled WGS sequence"/>
</dbReference>
<proteinExistence type="predicted"/>
<keyword evidence="2" id="KW-1185">Reference proteome</keyword>
<reference evidence="1" key="1">
    <citation type="submission" date="2021-01" db="EMBL/GenBank/DDBJ databases">
        <title>Whole genome shotgun sequence of Actinoplanes tereljensis NBRC 105297.</title>
        <authorList>
            <person name="Komaki H."/>
            <person name="Tamura T."/>
        </authorList>
    </citation>
    <scope>NUCLEOTIDE SEQUENCE</scope>
    <source>
        <strain evidence="1">NBRC 105297</strain>
    </source>
</reference>
<name>A0A919NRZ8_9ACTN</name>
<protein>
    <submittedName>
        <fullName evidence="1">Uncharacterized protein</fullName>
    </submittedName>
</protein>
<dbReference type="AlphaFoldDB" id="A0A919NRZ8"/>
<organism evidence="1 2">
    <name type="scientific">Paractinoplanes tereljensis</name>
    <dbReference type="NCBI Taxonomy" id="571912"/>
    <lineage>
        <taxon>Bacteria</taxon>
        <taxon>Bacillati</taxon>
        <taxon>Actinomycetota</taxon>
        <taxon>Actinomycetes</taxon>
        <taxon>Micromonosporales</taxon>
        <taxon>Micromonosporaceae</taxon>
        <taxon>Paractinoplanes</taxon>
    </lineage>
</organism>
<gene>
    <name evidence="1" type="ORF">Ate02nite_67400</name>
</gene>